<dbReference type="InterPro" id="IPR027417">
    <property type="entry name" value="P-loop_NTPase"/>
</dbReference>
<dbReference type="Gene3D" id="1.10.287.380">
    <property type="entry name" value="Valyl-tRNA synthetase, C-terminal domain"/>
    <property type="match status" value="1"/>
</dbReference>
<keyword evidence="7 9" id="KW-0238">DNA-binding</keyword>
<keyword evidence="3 9" id="KW-0547">Nucleotide-binding</keyword>
<evidence type="ECO:0000256" key="7">
    <source>
        <dbReference type="ARBA" id="ARBA00023125"/>
    </source>
</evidence>
<feature type="binding site" evidence="9">
    <location>
        <begin position="36"/>
        <end position="43"/>
    </location>
    <ligand>
        <name>ATP</name>
        <dbReference type="ChEBI" id="CHEBI:30616"/>
        <label>1</label>
    </ligand>
</feature>
<dbReference type="InterPro" id="IPR043686">
    <property type="entry name" value="Uup"/>
</dbReference>
<dbReference type="InterPro" id="IPR051309">
    <property type="entry name" value="ABCF_ATPase"/>
</dbReference>
<dbReference type="Pfam" id="PF00005">
    <property type="entry name" value="ABC_tran"/>
    <property type="match status" value="2"/>
</dbReference>
<evidence type="ECO:0000256" key="8">
    <source>
        <dbReference type="ARBA" id="ARBA00023204"/>
    </source>
</evidence>
<keyword evidence="8 9" id="KW-0234">DNA repair</keyword>
<proteinExistence type="inferred from homology"/>
<comment type="caution">
    <text evidence="12">The sequence shown here is derived from an EMBL/GenBank/DDBJ whole genome shotgun (WGS) entry which is preliminary data.</text>
</comment>
<keyword evidence="1 9" id="KW-0963">Cytoplasm</keyword>
<dbReference type="GO" id="GO:0005524">
    <property type="term" value="F:ATP binding"/>
    <property type="evidence" value="ECO:0007669"/>
    <property type="project" value="UniProtKB-KW"/>
</dbReference>
<keyword evidence="6 9" id="KW-0067">ATP-binding</keyword>
<sequence>MPLIRLSEISLAYGAMPLLENASLQLDAGERVCVIGRNGAGKSSLLKIVAGETPPDSGEAWYQPGVNIGFVAQALPDADQLTVFEVVAAGLAEVGDLLTEYHQLSMQTGESLDLKRLEQVQEAIEAKHGWQLHQRVEQVIKRLDLPADKKMAELSGGWRRRVILGQALVSEPDILLLDEPTNHLDILTIEWLEQQLKQFRGAVLFITHDRSFLQSLATRIVELDRGQLTYWQGDYQSFLDHKAHLLEVEARQQAEFDKKLAQEEAWIRQGIKARRTRNEGRVRALKALREERAQRRNVQGKAKIQVDSGETSGKLVLEAKDITHGYTDKPLIKDFSLRLLRGDKIGLIGPNGVGKSTLLKLLLEQEAPQQGLIKVGTKLEVAYFDQLRDQLDLEKSVIDNIADGRETIEIGGQQKHVIGYLGDFLFTPERCRTPVKALSGGERNRLLLARLFSKPANVLVLDEPTNDLDVETLELLEELLINFTGTLLLVSHDRTFIDNVVTSTLVFEGNGVVSEYVGGYQDWLRQGGNFSALVEAATERKSASSASNITTSSSKETPIKPTSTKKKLSYNLQRELDALPTEIDVLEAEQQTLTEQTNQPDFYQQPHDQVQPVLSRLTELEQLLEAKLERWAELEAMQ</sequence>
<dbReference type="InterPro" id="IPR003439">
    <property type="entry name" value="ABC_transporter-like_ATP-bd"/>
</dbReference>
<dbReference type="Pfam" id="PF12848">
    <property type="entry name" value="ABC_tran_Xtn"/>
    <property type="match status" value="1"/>
</dbReference>
<dbReference type="HAMAP" id="MF_00848">
    <property type="entry name" value="Uup"/>
    <property type="match status" value="1"/>
</dbReference>
<keyword evidence="4 9" id="KW-0227">DNA damage</keyword>
<dbReference type="PANTHER" id="PTHR42855:SF1">
    <property type="entry name" value="ABC TRANSPORTER DOMAIN-CONTAINING PROTEIN"/>
    <property type="match status" value="1"/>
</dbReference>
<dbReference type="EC" id="3.6.1.-" evidence="9"/>
<feature type="domain" description="ABC transporter" evidence="11">
    <location>
        <begin position="317"/>
        <end position="536"/>
    </location>
</feature>
<dbReference type="InterPro" id="IPR037118">
    <property type="entry name" value="Val-tRNA_synth_C_sf"/>
</dbReference>
<comment type="similarity">
    <text evidence="9">Belongs to the ABC transporter superfamily. ABCF family. Uup subfamily.</text>
</comment>
<accession>A0ABT5U3E8</accession>
<dbReference type="SMART" id="SM00382">
    <property type="entry name" value="AAA"/>
    <property type="match status" value="2"/>
</dbReference>
<reference evidence="12 13" key="1">
    <citation type="submission" date="2022-11" db="EMBL/GenBank/DDBJ databases">
        <title>Spartinivicinus poritis sp. nov., isolated from scleractinian coral Porites lutea.</title>
        <authorList>
            <person name="Zhang G."/>
            <person name="Cai L."/>
            <person name="Wei Q."/>
        </authorList>
    </citation>
    <scope>NUCLEOTIDE SEQUENCE [LARGE SCALE GENOMIC DNA]</scope>
    <source>
        <strain evidence="12 13">A2-2</strain>
    </source>
</reference>
<feature type="binding site" evidence="9">
    <location>
        <begin position="349"/>
        <end position="356"/>
    </location>
    <ligand>
        <name>ATP</name>
        <dbReference type="ChEBI" id="CHEBI:30616"/>
        <label>2</label>
    </ligand>
</feature>
<evidence type="ECO:0000256" key="10">
    <source>
        <dbReference type="SAM" id="MobiDB-lite"/>
    </source>
</evidence>
<dbReference type="CDD" id="cd03221">
    <property type="entry name" value="ABCF_EF-3"/>
    <property type="match status" value="2"/>
</dbReference>
<keyword evidence="2 9" id="KW-0677">Repeat</keyword>
<dbReference type="RefSeq" id="WP_274687266.1">
    <property type="nucleotide sequence ID" value="NZ_JAPMOU010000002.1"/>
</dbReference>
<evidence type="ECO:0000256" key="2">
    <source>
        <dbReference type="ARBA" id="ARBA00022737"/>
    </source>
</evidence>
<evidence type="ECO:0000256" key="9">
    <source>
        <dbReference type="HAMAP-Rule" id="MF_00848"/>
    </source>
</evidence>
<keyword evidence="13" id="KW-1185">Reference proteome</keyword>
<evidence type="ECO:0000256" key="3">
    <source>
        <dbReference type="ARBA" id="ARBA00022741"/>
    </source>
</evidence>
<comment type="catalytic activity">
    <reaction evidence="9">
        <text>ATP + H2O = ADP + phosphate + H(+)</text>
        <dbReference type="Rhea" id="RHEA:13065"/>
        <dbReference type="ChEBI" id="CHEBI:15377"/>
        <dbReference type="ChEBI" id="CHEBI:15378"/>
        <dbReference type="ChEBI" id="CHEBI:30616"/>
        <dbReference type="ChEBI" id="CHEBI:43474"/>
        <dbReference type="ChEBI" id="CHEBI:456216"/>
    </reaction>
</comment>
<dbReference type="InterPro" id="IPR003593">
    <property type="entry name" value="AAA+_ATPase"/>
</dbReference>
<dbReference type="InterPro" id="IPR032524">
    <property type="entry name" value="ABC_tran_C"/>
</dbReference>
<dbReference type="Proteomes" id="UP001528823">
    <property type="component" value="Unassembled WGS sequence"/>
</dbReference>
<evidence type="ECO:0000256" key="4">
    <source>
        <dbReference type="ARBA" id="ARBA00022763"/>
    </source>
</evidence>
<dbReference type="Pfam" id="PF16326">
    <property type="entry name" value="ABC_tran_CTD"/>
    <property type="match status" value="1"/>
</dbReference>
<dbReference type="SUPFAM" id="SSF52540">
    <property type="entry name" value="P-loop containing nucleoside triphosphate hydrolases"/>
    <property type="match status" value="2"/>
</dbReference>
<protein>
    <recommendedName>
        <fullName evidence="9">ATP-binding protein Uup</fullName>
        <ecNumber evidence="9">3.6.1.-</ecNumber>
    </recommendedName>
</protein>
<evidence type="ECO:0000313" key="13">
    <source>
        <dbReference type="Proteomes" id="UP001528823"/>
    </source>
</evidence>
<name>A0ABT5U3E8_9GAMM</name>
<evidence type="ECO:0000259" key="11">
    <source>
        <dbReference type="PROSITE" id="PS50893"/>
    </source>
</evidence>
<dbReference type="Gene3D" id="3.40.50.300">
    <property type="entry name" value="P-loop containing nucleotide triphosphate hydrolases"/>
    <property type="match status" value="2"/>
</dbReference>
<comment type="subcellular location">
    <subcellularLocation>
        <location evidence="9">Cytoplasm</location>
    </subcellularLocation>
    <text evidence="9">Associates with ribosomes.</text>
</comment>
<feature type="region of interest" description="Disordered" evidence="10">
    <location>
        <begin position="543"/>
        <end position="566"/>
    </location>
</feature>
<feature type="compositionally biased region" description="Low complexity" evidence="10">
    <location>
        <begin position="543"/>
        <end position="554"/>
    </location>
</feature>
<comment type="function">
    <text evidence="9">Probably plays a role in ribosome assembly or function. May be involved in resolution of branched DNA intermediates that result from template switching in postreplication gaps. Binds DNA and has ATPase activity.</text>
</comment>
<evidence type="ECO:0000256" key="6">
    <source>
        <dbReference type="ARBA" id="ARBA00022840"/>
    </source>
</evidence>
<keyword evidence="5 9" id="KW-0378">Hydrolase</keyword>
<gene>
    <name evidence="9" type="primary">uup</name>
    <name evidence="12" type="ORF">ORQ98_02840</name>
</gene>
<evidence type="ECO:0000256" key="5">
    <source>
        <dbReference type="ARBA" id="ARBA00022801"/>
    </source>
</evidence>
<dbReference type="PANTHER" id="PTHR42855">
    <property type="entry name" value="ABC TRANSPORTER ATP-BINDING SUBUNIT"/>
    <property type="match status" value="1"/>
</dbReference>
<dbReference type="InterPro" id="IPR032781">
    <property type="entry name" value="ABC_tran_Xtn"/>
</dbReference>
<organism evidence="12 13">
    <name type="scientific">Spartinivicinus poritis</name>
    <dbReference type="NCBI Taxonomy" id="2994640"/>
    <lineage>
        <taxon>Bacteria</taxon>
        <taxon>Pseudomonadati</taxon>
        <taxon>Pseudomonadota</taxon>
        <taxon>Gammaproteobacteria</taxon>
        <taxon>Oceanospirillales</taxon>
        <taxon>Zooshikellaceae</taxon>
        <taxon>Spartinivicinus</taxon>
    </lineage>
</organism>
<dbReference type="InterPro" id="IPR017871">
    <property type="entry name" value="ABC_transporter-like_CS"/>
</dbReference>
<evidence type="ECO:0000256" key="1">
    <source>
        <dbReference type="ARBA" id="ARBA00022490"/>
    </source>
</evidence>
<dbReference type="PROSITE" id="PS50893">
    <property type="entry name" value="ABC_TRANSPORTER_2"/>
    <property type="match status" value="2"/>
</dbReference>
<evidence type="ECO:0000313" key="12">
    <source>
        <dbReference type="EMBL" id="MDE1460899.1"/>
    </source>
</evidence>
<dbReference type="EMBL" id="JAPMOU010000002">
    <property type="protein sequence ID" value="MDE1460899.1"/>
    <property type="molecule type" value="Genomic_DNA"/>
</dbReference>
<feature type="domain" description="ABC transporter" evidence="11">
    <location>
        <begin position="4"/>
        <end position="250"/>
    </location>
</feature>
<dbReference type="PROSITE" id="PS00211">
    <property type="entry name" value="ABC_TRANSPORTER_1"/>
    <property type="match status" value="2"/>
</dbReference>